<accession>A0ABT4D7U4</accession>
<evidence type="ECO:0000313" key="2">
    <source>
        <dbReference type="Proteomes" id="UP001144612"/>
    </source>
</evidence>
<name>A0ABT4D7U4_9CLOT</name>
<dbReference type="Proteomes" id="UP001144612">
    <property type="component" value="Unassembled WGS sequence"/>
</dbReference>
<evidence type="ECO:0000313" key="1">
    <source>
        <dbReference type="EMBL" id="MCY6958367.1"/>
    </source>
</evidence>
<organism evidence="1 2">
    <name type="scientific">Clostridium brassicae</name>
    <dbReference type="NCBI Taxonomy" id="2999072"/>
    <lineage>
        <taxon>Bacteria</taxon>
        <taxon>Bacillati</taxon>
        <taxon>Bacillota</taxon>
        <taxon>Clostridia</taxon>
        <taxon>Eubacteriales</taxon>
        <taxon>Clostridiaceae</taxon>
        <taxon>Clostridium</taxon>
    </lineage>
</organism>
<protein>
    <recommendedName>
        <fullName evidence="3">CRISPR-associated protein Cmr3</fullName>
    </recommendedName>
</protein>
<sequence length="409" mass="48614">MKNKYLVTLKPMGSFFFGSERTFGLGEDNEHYIIQSECFPQQTSILGMLRKEMLIIKNLIRYDWNYNGIYDKVNILIGNKSFNINAIEKQQFGVIEKIYPVFIKKENKYLISVPKDHKVKKVIRINKNKINEIKKINIYNKKYRILNFNKRYVPFNKRYVPFNFNFNENKKCKVNFGNNKEENKTIYIPYDYVAKDGLATGFMDKGKNIINFNDVFKEDKQIGINVEKNKQTSEDGLYKIIRYRLENDYEFAFNLDVNFNTDFKESDLDGYSNVVNLGGEGSYFKISFKKVDKYIKDDFENTNNEVNDKDDKIIYKKMILLSNTYISKEKYDKYCDYGIVNGITFRNLKTDYSKFKEEGEYYKKFEKTNKFIFLERGSVLFSLGSNYEKLKIQIEANQNVRNIGYNEYV</sequence>
<dbReference type="InterPro" id="IPR019117">
    <property type="entry name" value="CRISPR-assoc_protein_Cmr3"/>
</dbReference>
<keyword evidence="2" id="KW-1185">Reference proteome</keyword>
<evidence type="ECO:0008006" key="3">
    <source>
        <dbReference type="Google" id="ProtNLM"/>
    </source>
</evidence>
<dbReference type="EMBL" id="JAPQFJ010000005">
    <property type="protein sequence ID" value="MCY6958367.1"/>
    <property type="molecule type" value="Genomic_DNA"/>
</dbReference>
<proteinExistence type="predicted"/>
<gene>
    <name evidence="1" type="ORF">OW729_07100</name>
</gene>
<dbReference type="RefSeq" id="WP_268060780.1">
    <property type="nucleotide sequence ID" value="NZ_JAPQFJ010000005.1"/>
</dbReference>
<comment type="caution">
    <text evidence="1">The sequence shown here is derived from an EMBL/GenBank/DDBJ whole genome shotgun (WGS) entry which is preliminary data.</text>
</comment>
<dbReference type="Pfam" id="PF09700">
    <property type="entry name" value="Cas_Cmr3"/>
    <property type="match status" value="1"/>
</dbReference>
<reference evidence="1" key="1">
    <citation type="submission" date="2022-12" db="EMBL/GenBank/DDBJ databases">
        <title>Clostridium sp. nov., isolated from industrial wastewater.</title>
        <authorList>
            <person name="Jiayan W."/>
        </authorList>
    </citation>
    <scope>NUCLEOTIDE SEQUENCE</scope>
    <source>
        <strain evidence="1">ZC22-4</strain>
    </source>
</reference>